<gene>
    <name evidence="1" type="ORF">F3K53_17810</name>
</gene>
<reference evidence="1 2" key="1">
    <citation type="submission" date="2019-09" db="EMBL/GenBank/DDBJ databases">
        <title>Genomic sequencing of 4 copper resistant soil isolates.</title>
        <authorList>
            <person name="Havryliuk O."/>
        </authorList>
    </citation>
    <scope>NUCLEOTIDE SEQUENCE [LARGE SCALE GENOMIC DNA]</scope>
    <source>
        <strain evidence="1 2">UKR4</strain>
    </source>
</reference>
<dbReference type="EMBL" id="VWXT01000291">
    <property type="protein sequence ID" value="KAA6176860.1"/>
    <property type="molecule type" value="Genomic_DNA"/>
</dbReference>
<accession>A0A5M8EZQ5</accession>
<organism evidence="1 2">
    <name type="scientific">Pseudomonas veronii</name>
    <dbReference type="NCBI Taxonomy" id="76761"/>
    <lineage>
        <taxon>Bacteria</taxon>
        <taxon>Pseudomonadati</taxon>
        <taxon>Pseudomonadota</taxon>
        <taxon>Gammaproteobacteria</taxon>
        <taxon>Pseudomonadales</taxon>
        <taxon>Pseudomonadaceae</taxon>
        <taxon>Pseudomonas</taxon>
    </lineage>
</organism>
<comment type="caution">
    <text evidence="1">The sequence shown here is derived from an EMBL/GenBank/DDBJ whole genome shotgun (WGS) entry which is preliminary data.</text>
</comment>
<evidence type="ECO:0000313" key="1">
    <source>
        <dbReference type="EMBL" id="KAA6176860.1"/>
    </source>
</evidence>
<proteinExistence type="predicted"/>
<dbReference type="AlphaFoldDB" id="A0A5M8EZQ5"/>
<evidence type="ECO:0000313" key="2">
    <source>
        <dbReference type="Proteomes" id="UP000323909"/>
    </source>
</evidence>
<sequence length="1130" mass="121920">MSMSLQNRQRFITHTPIPVGLTVLTPEHPLGPVEHSWPVSRVRRADEGQGDQRPAADVMLGQRLGAAMESGYSIVEVPVNSSLAPALAIYRRLWSQPALQDWLTSKGLETGTLTLHKDFIQGYVVRDGVRTPVRFSTSDASGWWQASAPLRALREVLDPRDRGVTYLADGEQWVPRHLVLQAFGIELPMDMEEANQLEQQLRTQGLSMPPARARSMAADLAQVQLTIGELEERPRLADQLERLITDLPDTTPWDGAQPADGSHTLRQMIEQKGLGTPHTVGDVRNVIQWLRTTLPPAPPLGNYAGFMDWTWAPSQLSAPDKVTLAALANAQLGGAPAEAFDYLKDHGIEDLQADPGGHLQRLLDSPEALDLGERWARSVNWYGTGDIGTTVPKSVCQQMVIAAIKLHADPLAPGKPGQVAGYDLYQPANMGRTFAAIRRDLDNHLINQKGLDSKLAVLAAHIGLAQAAPEFLVRDVPDAIHMGTPAWMELRLGCGMVDNVAPGTSRAMDEEQISAITVLGPTSEAQATLMRLLGLRIITDWAVLNGVIPDAPGGEFSAQMIQTASAAFQQQREDVSCAFTQCASGLPARKSVAIAELLKVFPGITASRLEGMTVQIADAAERRNMRVSEPRRRSLVETYMTGDLTPGKWVLTSDLPQAPALAASSPYQPRREVIAPAEKRNELDARIRRLPALDGLLKTAVDDHRSVLKQAYATQLKLRIAELPLEDRKLLELGNVELFTLRGETGEIQAKETDTHRDAVKYRQGTLIRAEHGATVSYYEVFAKGPIVKRTDLPSQLVLGGVVGKKRVPAPWGAAYVSIVRGTDLAIDVDAYAKGSEPRSTLGPSKVIVEKLGATLTADPRPAGFTFDGYVPDSYSSSKTADIVARITQGNFYEPQETMLARAKGVLPLEQHREAVARDHGILLGLVPFVGAYQEFAAGNIGSGLFSLALDVGGVALAAAGRARSLIRAGRTLAQAPVAGVIRRMGPTLSPLAPKAAWAKPVASFSDKAFDFVREGVLFSSAALNPFDGYPQLLNAATKGLVKLPALVAGGATRLSKSVPHLVTAEEKMRSYLMTAAGQTAPSVPPAAGLSGTNQGVDVHATGHNGRWYAIDPRSGQPFGTPLNEFQQAR</sequence>
<dbReference type="Proteomes" id="UP000323909">
    <property type="component" value="Unassembled WGS sequence"/>
</dbReference>
<name>A0A5M8EZQ5_PSEVE</name>
<dbReference type="RefSeq" id="WP_150055537.1">
    <property type="nucleotide sequence ID" value="NZ_VWXT01000291.1"/>
</dbReference>
<protein>
    <submittedName>
        <fullName evidence="1">Uncharacterized protein</fullName>
    </submittedName>
</protein>